<dbReference type="EMBL" id="BA000043">
    <property type="protein sequence ID" value="BAD75441.1"/>
    <property type="molecule type" value="Genomic_DNA"/>
</dbReference>
<evidence type="ECO:0000313" key="2">
    <source>
        <dbReference type="EMBL" id="BAD76874.1"/>
    </source>
</evidence>
<evidence type="ECO:0000313" key="1">
    <source>
        <dbReference type="EMBL" id="BAD75441.1"/>
    </source>
</evidence>
<dbReference type="KEGG" id="gka:GK2589"/>
<dbReference type="HOGENOM" id="CLU_2142309_0_0_9"/>
<name>Q5KWR2_GEOKA</name>
<evidence type="ECO:0000313" key="3">
    <source>
        <dbReference type="Proteomes" id="UP000001172"/>
    </source>
</evidence>
<sequence>MQLPRSANGLRPPSLTWGCIRGQVDDYPTTQVMPASLPILSVCLLAVLGFHTQQTDLRSMFYGYNVSCNQLHTSSSRDWSAFIERFSPRLYYIIHKRKGGTRIPLPLTPFGR</sequence>
<reference evidence="2 3" key="1">
    <citation type="journal article" date="2004" name="Nucleic Acids Res.">
        <title>Thermoadaptation trait revealed by the genome sequence of thermophilic Geobacillus kaustophilus.</title>
        <authorList>
            <person name="Takami H."/>
            <person name="Takaki Y."/>
            <person name="Chee G.J."/>
            <person name="Nishi S."/>
            <person name="Shimamura S."/>
            <person name="Suzuki H."/>
            <person name="Matsui S."/>
            <person name="Uchiyama I."/>
        </authorList>
    </citation>
    <scope>NUCLEOTIDE SEQUENCE [LARGE SCALE GENOMIC DNA]</scope>
    <source>
        <strain evidence="2 3">HTA426</strain>
    </source>
</reference>
<proteinExistence type="predicted"/>
<organism evidence="2 3">
    <name type="scientific">Geobacillus kaustophilus (strain HTA426)</name>
    <dbReference type="NCBI Taxonomy" id="235909"/>
    <lineage>
        <taxon>Bacteria</taxon>
        <taxon>Bacillati</taxon>
        <taxon>Bacillota</taxon>
        <taxon>Bacilli</taxon>
        <taxon>Bacillales</taxon>
        <taxon>Anoxybacillaceae</taxon>
        <taxon>Geobacillus</taxon>
        <taxon>Geobacillus thermoleovorans group</taxon>
    </lineage>
</organism>
<dbReference type="Proteomes" id="UP000001172">
    <property type="component" value="Chromosome"/>
</dbReference>
<dbReference type="AlphaFoldDB" id="Q5KWR2"/>
<gene>
    <name evidence="1" type="ordered locus">GK1156</name>
    <name evidence="2" type="ordered locus">GK2589</name>
</gene>
<protein>
    <submittedName>
        <fullName evidence="2">Uncharacterized protein</fullName>
    </submittedName>
</protein>
<keyword evidence="3" id="KW-1185">Reference proteome</keyword>
<dbReference type="STRING" id="235909.GK1156"/>
<dbReference type="EMBL" id="BA000043">
    <property type="protein sequence ID" value="BAD76874.1"/>
    <property type="molecule type" value="Genomic_DNA"/>
</dbReference>
<dbReference type="KEGG" id="gka:GK1156"/>
<accession>Q5KWR2</accession>